<sequence length="228" mass="25616">MKHLVIFILLLIASAHTKAQSDPEYRMEFGVGIGTMGYIGDFNNSPFKSLKPMGSIIFRYVLNPYMGMRVNASYGKIKGTSRGVKSYYPNFTLQPYEFNNTMIGLDVGYEYNFWPYGTGRDYRGAKPITPFLTVGLGANYVKLNSGSTIFSANLPLGGGVKYKINERLNLGLEWLIHFSFSDKLDGQKDPYGIQSSGLFKNTDCYSTLHLTLTYSFMAKCITCHNEDE</sequence>
<dbReference type="PATRIC" id="fig|883158.3.peg.2036"/>
<dbReference type="Pfam" id="PF19573">
    <property type="entry name" value="DUF6089"/>
    <property type="match status" value="1"/>
</dbReference>
<evidence type="ECO:0000259" key="2">
    <source>
        <dbReference type="Pfam" id="PF19573"/>
    </source>
</evidence>
<dbReference type="eggNOG" id="COG3637">
    <property type="taxonomic scope" value="Bacteria"/>
</dbReference>
<name>H1Q546_9BACT</name>
<accession>H1Q546</accession>
<proteinExistence type="predicted"/>
<dbReference type="RefSeq" id="WP_006953757.1">
    <property type="nucleotide sequence ID" value="NZ_JH594523.1"/>
</dbReference>
<dbReference type="Gene3D" id="2.40.160.20">
    <property type="match status" value="1"/>
</dbReference>
<evidence type="ECO:0000256" key="1">
    <source>
        <dbReference type="SAM" id="SignalP"/>
    </source>
</evidence>
<dbReference type="Proteomes" id="UP000016023">
    <property type="component" value="Unassembled WGS sequence"/>
</dbReference>
<dbReference type="EMBL" id="AGWK01000059">
    <property type="protein sequence ID" value="EHO66024.1"/>
    <property type="molecule type" value="Genomic_DNA"/>
</dbReference>
<feature type="chain" id="PRO_5003552311" description="DUF6089 domain-containing protein" evidence="1">
    <location>
        <begin position="20"/>
        <end position="228"/>
    </location>
</feature>
<organism evidence="3 4">
    <name type="scientific">Prevotella micans F0438</name>
    <dbReference type="NCBI Taxonomy" id="883158"/>
    <lineage>
        <taxon>Bacteria</taxon>
        <taxon>Pseudomonadati</taxon>
        <taxon>Bacteroidota</taxon>
        <taxon>Bacteroidia</taxon>
        <taxon>Bacteroidales</taxon>
        <taxon>Prevotellaceae</taxon>
        <taxon>Prevotella</taxon>
    </lineage>
</organism>
<dbReference type="AlphaFoldDB" id="H1Q546"/>
<keyword evidence="1" id="KW-0732">Signal</keyword>
<evidence type="ECO:0000313" key="4">
    <source>
        <dbReference type="Proteomes" id="UP000016023"/>
    </source>
</evidence>
<feature type="signal peptide" evidence="1">
    <location>
        <begin position="1"/>
        <end position="19"/>
    </location>
</feature>
<evidence type="ECO:0000313" key="3">
    <source>
        <dbReference type="EMBL" id="EHO66024.1"/>
    </source>
</evidence>
<dbReference type="HOGENOM" id="CLU_071588_2_0_10"/>
<dbReference type="STRING" id="883158.HMPREF9140_02034"/>
<dbReference type="InterPro" id="IPR045743">
    <property type="entry name" value="DUF6089"/>
</dbReference>
<comment type="caution">
    <text evidence="3">The sequence shown here is derived from an EMBL/GenBank/DDBJ whole genome shotgun (WGS) entry which is preliminary data.</text>
</comment>
<reference evidence="3 4" key="1">
    <citation type="submission" date="2011-12" db="EMBL/GenBank/DDBJ databases">
        <title>The Genome Sequence of Prevotella micans F0438.</title>
        <authorList>
            <consortium name="The Broad Institute Genome Sequencing Platform"/>
            <person name="Earl A."/>
            <person name="Ward D."/>
            <person name="Feldgarden M."/>
            <person name="Gevers D."/>
            <person name="Izard J."/>
            <person name="Baranova O.V."/>
            <person name="Blanton J.M."/>
            <person name="Wade W.G."/>
            <person name="Dewhirst F.E."/>
            <person name="Young S.K."/>
            <person name="Zeng Q."/>
            <person name="Gargeya S."/>
            <person name="Fitzgerald M."/>
            <person name="Haas B."/>
            <person name="Abouelleil A."/>
            <person name="Alvarado L."/>
            <person name="Arachchi H.M."/>
            <person name="Berlin A."/>
            <person name="Chapman S.B."/>
            <person name="Gearin G."/>
            <person name="Goldberg J."/>
            <person name="Griggs A."/>
            <person name="Gujja S."/>
            <person name="Hansen M."/>
            <person name="Heiman D."/>
            <person name="Howarth C."/>
            <person name="Larimer J."/>
            <person name="Lui A."/>
            <person name="MacDonald P.J.P."/>
            <person name="McCowen C."/>
            <person name="Montmayeur A."/>
            <person name="Murphy C."/>
            <person name="Neiman D."/>
            <person name="Pearson M."/>
            <person name="Priest M."/>
            <person name="Roberts A."/>
            <person name="Saif S."/>
            <person name="Shea T."/>
            <person name="Sisk P."/>
            <person name="Stolte C."/>
            <person name="Sykes S."/>
            <person name="Wortman J."/>
            <person name="Nusbaum C."/>
            <person name="Birren B."/>
        </authorList>
    </citation>
    <scope>NUCLEOTIDE SEQUENCE [LARGE SCALE GENOMIC DNA]</scope>
    <source>
        <strain evidence="3 4">F0438</strain>
    </source>
</reference>
<keyword evidence="4" id="KW-1185">Reference proteome</keyword>
<dbReference type="SUPFAM" id="SSF56925">
    <property type="entry name" value="OMPA-like"/>
    <property type="match status" value="1"/>
</dbReference>
<gene>
    <name evidence="3" type="ORF">HMPREF9140_02034</name>
</gene>
<feature type="domain" description="DUF6089" evidence="2">
    <location>
        <begin position="2"/>
        <end position="224"/>
    </location>
</feature>
<protein>
    <recommendedName>
        <fullName evidence="2">DUF6089 domain-containing protein</fullName>
    </recommendedName>
</protein>
<dbReference type="InterPro" id="IPR011250">
    <property type="entry name" value="OMP/PagP_B-barrel"/>
</dbReference>